<protein>
    <submittedName>
        <fullName evidence="2">DUF1329 domain-containing protein</fullName>
    </submittedName>
</protein>
<dbReference type="RefSeq" id="WP_379889701.1">
    <property type="nucleotide sequence ID" value="NZ_JBHSDI010000061.1"/>
</dbReference>
<dbReference type="Pfam" id="PF07044">
    <property type="entry name" value="DUF1329"/>
    <property type="match status" value="1"/>
</dbReference>
<feature type="signal peptide" evidence="1">
    <location>
        <begin position="1"/>
        <end position="24"/>
    </location>
</feature>
<keyword evidence="3" id="KW-1185">Reference proteome</keyword>
<proteinExistence type="predicted"/>
<dbReference type="Proteomes" id="UP001595798">
    <property type="component" value="Unassembled WGS sequence"/>
</dbReference>
<feature type="chain" id="PRO_5046241671" evidence="1">
    <location>
        <begin position="25"/>
        <end position="460"/>
    </location>
</feature>
<dbReference type="Gene3D" id="2.50.20.10">
    <property type="entry name" value="Lipoprotein localisation LolA/LolB/LppX"/>
    <property type="match status" value="1"/>
</dbReference>
<gene>
    <name evidence="2" type="ORF">ACFOZ5_17440</name>
</gene>
<dbReference type="EMBL" id="JBHSDI010000061">
    <property type="protein sequence ID" value="MFC4260804.1"/>
    <property type="molecule type" value="Genomic_DNA"/>
</dbReference>
<accession>A0ABV8QPF5</accession>
<name>A0ABV8QPF5_9GAMM</name>
<evidence type="ECO:0000256" key="1">
    <source>
        <dbReference type="SAM" id="SignalP"/>
    </source>
</evidence>
<organism evidence="2 3">
    <name type="scientific">Marinobacter lacisalsi</name>
    <dbReference type="NCBI Taxonomy" id="475979"/>
    <lineage>
        <taxon>Bacteria</taxon>
        <taxon>Pseudomonadati</taxon>
        <taxon>Pseudomonadota</taxon>
        <taxon>Gammaproteobacteria</taxon>
        <taxon>Pseudomonadales</taxon>
        <taxon>Marinobacteraceae</taxon>
        <taxon>Marinobacter</taxon>
    </lineage>
</organism>
<evidence type="ECO:0000313" key="2">
    <source>
        <dbReference type="EMBL" id="MFC4260804.1"/>
    </source>
</evidence>
<dbReference type="InterPro" id="IPR010752">
    <property type="entry name" value="DUF1329"/>
</dbReference>
<evidence type="ECO:0000313" key="3">
    <source>
        <dbReference type="Proteomes" id="UP001595798"/>
    </source>
</evidence>
<sequence length="460" mass="51847">MQKKLIPALCISLLAVASVTTTHAAVSQAQANRLGNSLTPFGAIRAGNSEGTIPRWTGGDTTIPDGYQGNGDHHVNPYPDDEPRYVVTADNIEEYRDVLPDGVAALINRYPDTFKVRVFPTRRTHTAPDHIVVNTRNNATSASLADGGNGIKNAFGGHPFPILHGTSEEKAKQAIWNHTTRWRGRYVKREFSEVVVVGGKFRPVTMRQEVFFNWNLEGGSKETLDNIANYYLSTVTAPEQYAGGGILTHDTLDQVKEPRKAWGFSAGEVRQAPSLGYDAPIASSGGLRTVDDTDLYNGAPDRFNWEYKGLEEKIIPYNNFELSNDKYTYDEVLGDQHLNPDLMRWELHRVHVVEATLREDARHLYHKRVFYIDEDSWNIAVADQYDDKGNLWRVSTGMLKNFYDLPGVVNSLDVFHDLHKGLYHVSGLVNESGRARLYEDEFPGKRYFSPFTLRRRLSED</sequence>
<comment type="caution">
    <text evidence="2">The sequence shown here is derived from an EMBL/GenBank/DDBJ whole genome shotgun (WGS) entry which is preliminary data.</text>
</comment>
<keyword evidence="1" id="KW-0732">Signal</keyword>
<dbReference type="CDD" id="cd16329">
    <property type="entry name" value="LolA_like"/>
    <property type="match status" value="1"/>
</dbReference>
<reference evidence="3" key="1">
    <citation type="journal article" date="2019" name="Int. J. Syst. Evol. Microbiol.">
        <title>The Global Catalogue of Microorganisms (GCM) 10K type strain sequencing project: providing services to taxonomists for standard genome sequencing and annotation.</title>
        <authorList>
            <consortium name="The Broad Institute Genomics Platform"/>
            <consortium name="The Broad Institute Genome Sequencing Center for Infectious Disease"/>
            <person name="Wu L."/>
            <person name="Ma J."/>
        </authorList>
    </citation>
    <scope>NUCLEOTIDE SEQUENCE [LARGE SCALE GENOMIC DNA]</scope>
    <source>
        <strain evidence="3">CECT 7297</strain>
    </source>
</reference>